<dbReference type="SMART" id="SM00465">
    <property type="entry name" value="GIYc"/>
    <property type="match status" value="1"/>
</dbReference>
<feature type="domain" description="UvrC family homology region profile" evidence="9">
    <location>
        <begin position="255"/>
        <end position="475"/>
    </location>
</feature>
<dbReference type="PANTHER" id="PTHR30562:SF1">
    <property type="entry name" value="UVRABC SYSTEM PROTEIN C"/>
    <property type="match status" value="1"/>
</dbReference>
<dbReference type="Gene3D" id="4.10.860.10">
    <property type="entry name" value="UVR domain"/>
    <property type="match status" value="1"/>
</dbReference>
<dbReference type="Pfam" id="PF22920">
    <property type="entry name" value="UvrC_RNaseH"/>
    <property type="match status" value="1"/>
</dbReference>
<dbReference type="Pfam" id="PF02151">
    <property type="entry name" value="UVR"/>
    <property type="match status" value="1"/>
</dbReference>
<keyword evidence="5 6" id="KW-0234">DNA repair</keyword>
<evidence type="ECO:0000313" key="10">
    <source>
        <dbReference type="EMBL" id="TDT68585.1"/>
    </source>
</evidence>
<dbReference type="Gene3D" id="3.40.1440.10">
    <property type="entry name" value="GIY-YIG endonuclease"/>
    <property type="match status" value="1"/>
</dbReference>
<dbReference type="SUPFAM" id="SSF82771">
    <property type="entry name" value="GIY-YIG endonuclease"/>
    <property type="match status" value="1"/>
</dbReference>
<dbReference type="AlphaFoldDB" id="A0AA46DXN7"/>
<dbReference type="InterPro" id="IPR004791">
    <property type="entry name" value="UvrC"/>
</dbReference>
<dbReference type="HAMAP" id="MF_00203">
    <property type="entry name" value="UvrC"/>
    <property type="match status" value="1"/>
</dbReference>
<sequence>MSNIDLNEFPDMPGVYLMKNINKKIIYIGKAKNLKKRVSSYFQKKHDRKKTEELVKNISTIDYILCKTELDALILENNLIKKYKPKYNIALKDSKTYPYLFISNEKFSKISVIRNTKYLNKNGDYFGPYPGTAFELIKIIKKIFMIRDCNRDMNKKYDRPCLKYYMKMCLGPCVYKNIEAKYNENKEQLKLFLKGNYKEILKKLEQLMNSYSEKMDFETAIIYREKIKNIKNAMKNQIVEYGKDIDEDVFLIKEEYGNIFIQVLNIRNGIIIGKNEQIISLENNIEERKIEEFFLEIFIQYYNNYVIPKNLILDKKFKKLDKLIKKWIFIEKKIKINLYYPEIKSRRKKLIEMGYLNLEKEIKNFYNRKTILEIGIKNLFTILKLKKIPRRIECFDISNIQGKDAVASMSVALEGKPSKKEYRKFKIKTKDTPDDFHMMREVLFRRYSKLNDNELPELILIDGGKGQLNSAAEILQKLGKIDKIDLISIAKREEEIFKYGESVPYIISKRDETLKILQRLRDEAHRFGITYHRKLRTKRIIISELDKIEGIGPKRKEVLLKKYKSIENIKKQSLAELKSILPEKIAITLYNSLNNERSE</sequence>
<evidence type="ECO:0000256" key="3">
    <source>
        <dbReference type="ARBA" id="ARBA00022769"/>
    </source>
</evidence>
<dbReference type="PANTHER" id="PTHR30562">
    <property type="entry name" value="UVRC/OXIDOREDUCTASE"/>
    <property type="match status" value="1"/>
</dbReference>
<dbReference type="InterPro" id="IPR035901">
    <property type="entry name" value="GIY-YIG_endonuc_sf"/>
</dbReference>
<proteinExistence type="inferred from homology"/>
<comment type="caution">
    <text evidence="10">The sequence shown here is derived from an EMBL/GenBank/DDBJ whole genome shotgun (WGS) entry which is preliminary data.</text>
</comment>
<accession>A0AA46DXN7</accession>
<evidence type="ECO:0000259" key="9">
    <source>
        <dbReference type="PROSITE" id="PS50165"/>
    </source>
</evidence>
<evidence type="ECO:0000256" key="1">
    <source>
        <dbReference type="ARBA" id="ARBA00022490"/>
    </source>
</evidence>
<dbReference type="InterPro" id="IPR050066">
    <property type="entry name" value="UvrABC_protein_C"/>
</dbReference>
<dbReference type="FunFam" id="3.40.1440.10:FF:000001">
    <property type="entry name" value="UvrABC system protein C"/>
    <property type="match status" value="1"/>
</dbReference>
<name>A0AA46DXN7_9FUSO</name>
<reference evidence="10 11" key="1">
    <citation type="submission" date="2019-03" db="EMBL/GenBank/DDBJ databases">
        <title>Genomic Encyclopedia of Type Strains, Phase IV (KMG-IV): sequencing the most valuable type-strain genomes for metagenomic binning, comparative biology and taxonomic classification.</title>
        <authorList>
            <person name="Goeker M."/>
        </authorList>
    </citation>
    <scope>NUCLEOTIDE SEQUENCE [LARGE SCALE GENOMIC DNA]</scope>
    <source>
        <strain evidence="10 11">DSM 100055</strain>
    </source>
</reference>
<dbReference type="InterPro" id="IPR001943">
    <property type="entry name" value="UVR_dom"/>
</dbReference>
<dbReference type="GO" id="GO:0009432">
    <property type="term" value="P:SOS response"/>
    <property type="evidence" value="ECO:0007669"/>
    <property type="project" value="UniProtKB-UniRule"/>
</dbReference>
<dbReference type="CDD" id="cd10434">
    <property type="entry name" value="GIY-YIG_UvrC_Cho"/>
    <property type="match status" value="1"/>
</dbReference>
<dbReference type="PROSITE" id="PS50164">
    <property type="entry name" value="GIY_YIG"/>
    <property type="match status" value="1"/>
</dbReference>
<keyword evidence="2 6" id="KW-0227">DNA damage</keyword>
<dbReference type="Pfam" id="PF14520">
    <property type="entry name" value="HHH_5"/>
    <property type="match status" value="1"/>
</dbReference>
<dbReference type="EMBL" id="SOBG01000007">
    <property type="protein sequence ID" value="TDT68585.1"/>
    <property type="molecule type" value="Genomic_DNA"/>
</dbReference>
<dbReference type="InterPro" id="IPR038476">
    <property type="entry name" value="UvrC_RNase_H_dom_sf"/>
</dbReference>
<comment type="function">
    <text evidence="6">The UvrABC repair system catalyzes the recognition and processing of DNA lesions. UvrC both incises the 5' and 3' sides of the lesion. The N-terminal half is responsible for the 3' incision and the C-terminal half is responsible for the 5' incision.</text>
</comment>
<dbReference type="InterPro" id="IPR036876">
    <property type="entry name" value="UVR_dom_sf"/>
</dbReference>
<dbReference type="NCBIfam" id="TIGR00194">
    <property type="entry name" value="uvrC"/>
    <property type="match status" value="1"/>
</dbReference>
<comment type="subcellular location">
    <subcellularLocation>
        <location evidence="6">Cytoplasm</location>
    </subcellularLocation>
</comment>
<dbReference type="PROSITE" id="PS50151">
    <property type="entry name" value="UVR"/>
    <property type="match status" value="1"/>
</dbReference>
<feature type="domain" description="UVR" evidence="7">
    <location>
        <begin position="198"/>
        <end position="233"/>
    </location>
</feature>
<keyword evidence="3 6" id="KW-0228">DNA excision</keyword>
<keyword evidence="11" id="KW-1185">Reference proteome</keyword>
<dbReference type="Proteomes" id="UP000294678">
    <property type="component" value="Unassembled WGS sequence"/>
</dbReference>
<keyword evidence="1 6" id="KW-0963">Cytoplasm</keyword>
<dbReference type="GO" id="GO:0009381">
    <property type="term" value="F:excinuclease ABC activity"/>
    <property type="evidence" value="ECO:0007669"/>
    <property type="project" value="UniProtKB-UniRule"/>
</dbReference>
<dbReference type="Gene3D" id="3.30.420.340">
    <property type="entry name" value="UvrC, RNAse H endonuclease domain"/>
    <property type="match status" value="1"/>
</dbReference>
<evidence type="ECO:0000259" key="7">
    <source>
        <dbReference type="PROSITE" id="PS50151"/>
    </source>
</evidence>
<dbReference type="Gene3D" id="1.10.150.20">
    <property type="entry name" value="5' to 3' exonuclease, C-terminal subdomain"/>
    <property type="match status" value="1"/>
</dbReference>
<dbReference type="InterPro" id="IPR010994">
    <property type="entry name" value="RuvA_2-like"/>
</dbReference>
<evidence type="ECO:0000256" key="4">
    <source>
        <dbReference type="ARBA" id="ARBA00022881"/>
    </source>
</evidence>
<dbReference type="SUPFAM" id="SSF46600">
    <property type="entry name" value="C-terminal UvrC-binding domain of UvrB"/>
    <property type="match status" value="1"/>
</dbReference>
<evidence type="ECO:0000256" key="6">
    <source>
        <dbReference type="HAMAP-Rule" id="MF_00203"/>
    </source>
</evidence>
<dbReference type="GO" id="GO:0003677">
    <property type="term" value="F:DNA binding"/>
    <property type="evidence" value="ECO:0007669"/>
    <property type="project" value="UniProtKB-UniRule"/>
</dbReference>
<feature type="domain" description="GIY-YIG" evidence="8">
    <location>
        <begin position="11"/>
        <end position="89"/>
    </location>
</feature>
<dbReference type="Pfam" id="PF08459">
    <property type="entry name" value="UvrC_RNaseH_dom"/>
    <property type="match status" value="1"/>
</dbReference>
<dbReference type="InterPro" id="IPR001162">
    <property type="entry name" value="UvrC_RNase_H_dom"/>
</dbReference>
<evidence type="ECO:0000256" key="2">
    <source>
        <dbReference type="ARBA" id="ARBA00022763"/>
    </source>
</evidence>
<comment type="subunit">
    <text evidence="6">Interacts with UvrB in an incision complex.</text>
</comment>
<dbReference type="InterPro" id="IPR000305">
    <property type="entry name" value="GIY-YIG_endonuc"/>
</dbReference>
<dbReference type="InterPro" id="IPR047296">
    <property type="entry name" value="GIY-YIG_UvrC_Cho"/>
</dbReference>
<dbReference type="GO" id="GO:0006289">
    <property type="term" value="P:nucleotide-excision repair"/>
    <property type="evidence" value="ECO:0007669"/>
    <property type="project" value="UniProtKB-UniRule"/>
</dbReference>
<dbReference type="GO" id="GO:0005737">
    <property type="term" value="C:cytoplasm"/>
    <property type="evidence" value="ECO:0007669"/>
    <property type="project" value="UniProtKB-SubCell"/>
</dbReference>
<dbReference type="SUPFAM" id="SSF47781">
    <property type="entry name" value="RuvA domain 2-like"/>
    <property type="match status" value="1"/>
</dbReference>
<dbReference type="PROSITE" id="PS50165">
    <property type="entry name" value="UVRC"/>
    <property type="match status" value="1"/>
</dbReference>
<organism evidence="10 11">
    <name type="scientific">Hypnocyclicus thermotrophus</name>
    <dbReference type="NCBI Taxonomy" id="1627895"/>
    <lineage>
        <taxon>Bacteria</taxon>
        <taxon>Fusobacteriati</taxon>
        <taxon>Fusobacteriota</taxon>
        <taxon>Fusobacteriia</taxon>
        <taxon>Fusobacteriales</taxon>
        <taxon>Fusobacteriaceae</taxon>
        <taxon>Hypnocyclicus</taxon>
    </lineage>
</organism>
<gene>
    <name evidence="6" type="primary">uvrC</name>
    <name evidence="10" type="ORF">EV215_1652</name>
</gene>
<evidence type="ECO:0000259" key="8">
    <source>
        <dbReference type="PROSITE" id="PS50164"/>
    </source>
</evidence>
<keyword evidence="4 6" id="KW-0267">Excision nuclease</keyword>
<protein>
    <recommendedName>
        <fullName evidence="6">UvrABC system protein C</fullName>
        <shortName evidence="6">Protein UvrC</shortName>
    </recommendedName>
    <alternativeName>
        <fullName evidence="6">Excinuclease ABC subunit C</fullName>
    </alternativeName>
</protein>
<dbReference type="GO" id="GO:0009380">
    <property type="term" value="C:excinuclease repair complex"/>
    <property type="evidence" value="ECO:0007669"/>
    <property type="project" value="InterPro"/>
</dbReference>
<evidence type="ECO:0000256" key="5">
    <source>
        <dbReference type="ARBA" id="ARBA00023204"/>
    </source>
</evidence>
<comment type="similarity">
    <text evidence="6">Belongs to the UvrC family.</text>
</comment>
<evidence type="ECO:0000313" key="11">
    <source>
        <dbReference type="Proteomes" id="UP000294678"/>
    </source>
</evidence>
<dbReference type="RefSeq" id="WP_134113519.1">
    <property type="nucleotide sequence ID" value="NZ_SOBG01000007.1"/>
</dbReference>
<keyword evidence="6" id="KW-0742">SOS response</keyword>
<dbReference type="Pfam" id="PF01541">
    <property type="entry name" value="GIY-YIG"/>
    <property type="match status" value="1"/>
</dbReference>